<feature type="transmembrane region" description="Helical" evidence="2">
    <location>
        <begin position="97"/>
        <end position="114"/>
    </location>
</feature>
<name>A0ABX0JSC1_9PROT</name>
<dbReference type="PANTHER" id="PTHR33269:SF17">
    <property type="entry name" value="NADH-UBIQUINONE OXIDOREDUCTASE CHAIN 6"/>
    <property type="match status" value="1"/>
</dbReference>
<keyword evidence="2" id="KW-0472">Membrane</keyword>
<protein>
    <recommendedName>
        <fullName evidence="2">NADH-quinone oxidoreductase subunit J</fullName>
        <ecNumber evidence="2">7.1.1.-</ecNumber>
    </recommendedName>
</protein>
<comment type="similarity">
    <text evidence="1 2">Belongs to the complex I subunit 6 family.</text>
</comment>
<keyword evidence="2" id="KW-0874">Quinone</keyword>
<evidence type="ECO:0000313" key="4">
    <source>
        <dbReference type="Proteomes" id="UP000635278"/>
    </source>
</evidence>
<keyword evidence="2" id="KW-1133">Transmembrane helix</keyword>
<comment type="caution">
    <text evidence="3">The sequence shown here is derived from an EMBL/GenBank/DDBJ whole genome shotgun (WGS) entry which is preliminary data.</text>
</comment>
<accession>A0ABX0JSC1</accession>
<dbReference type="EC" id="7.1.1.-" evidence="2"/>
<dbReference type="EMBL" id="WOTB01000016">
    <property type="protein sequence ID" value="NHN85450.1"/>
    <property type="molecule type" value="Genomic_DNA"/>
</dbReference>
<dbReference type="Pfam" id="PF00499">
    <property type="entry name" value="Oxidored_q3"/>
    <property type="match status" value="1"/>
</dbReference>
<feature type="transmembrane region" description="Helical" evidence="2">
    <location>
        <begin position="6"/>
        <end position="21"/>
    </location>
</feature>
<feature type="transmembrane region" description="Helical" evidence="2">
    <location>
        <begin position="134"/>
        <end position="158"/>
    </location>
</feature>
<keyword evidence="2" id="KW-0812">Transmembrane</keyword>
<organism evidence="3 4">
    <name type="scientific">Acetobacter musti</name>
    <dbReference type="NCBI Taxonomy" id="864732"/>
    <lineage>
        <taxon>Bacteria</taxon>
        <taxon>Pseudomonadati</taxon>
        <taxon>Pseudomonadota</taxon>
        <taxon>Alphaproteobacteria</taxon>
        <taxon>Acetobacterales</taxon>
        <taxon>Acetobacteraceae</taxon>
        <taxon>Acetobacter</taxon>
    </lineage>
</organism>
<feature type="transmembrane region" description="Helical" evidence="2">
    <location>
        <begin position="56"/>
        <end position="76"/>
    </location>
</feature>
<dbReference type="Proteomes" id="UP000635278">
    <property type="component" value="Unassembled WGS sequence"/>
</dbReference>
<keyword evidence="4" id="KW-1185">Reference proteome</keyword>
<dbReference type="InterPro" id="IPR042106">
    <property type="entry name" value="Nuo/plastoQ_OxRdtase_6_NuoJ"/>
</dbReference>
<keyword evidence="2" id="KW-1003">Cell membrane</keyword>
<sequence>MQFLALLSAAITLIGAIMVITRRVAVHAVLWLVVTLLALAVVFALLGAPFAAALEVIIYAGAVMVLFVFVIMMLNLGRPDSDREKEWLRPRAWLGPALLATLLCGELLYTLPFRPDDTAAPDLLTARDVGLSLFGPYVLMVELASFLLLSGLVTSFHIGRHRLRER</sequence>
<gene>
    <name evidence="3" type="primary">nuoJ</name>
    <name evidence="3" type="ORF">GOB93_12470</name>
</gene>
<dbReference type="InterPro" id="IPR001457">
    <property type="entry name" value="NADH_UbQ/plastoQ_OxRdtase_su6"/>
</dbReference>
<proteinExistence type="inferred from homology"/>
<dbReference type="RefSeq" id="WP_173583843.1">
    <property type="nucleotide sequence ID" value="NZ_WOTB01000016.1"/>
</dbReference>
<comment type="function">
    <text evidence="2">NDH-1 shuttles electrons from NADH, via FMN and iron-sulfur (Fe-S) centers, to quinones in the respiratory chain. Couples the redox reaction to proton translocation (for every two electrons transferred, four hydrogen ions are translocated across the cytoplasmic membrane), and thus conserves the redox energy in a proton gradient.</text>
</comment>
<evidence type="ECO:0000313" key="3">
    <source>
        <dbReference type="EMBL" id="NHN85450.1"/>
    </source>
</evidence>
<keyword evidence="2" id="KW-0520">NAD</keyword>
<comment type="catalytic activity">
    <reaction evidence="2">
        <text>a quinone + NADH + 5 H(+)(in) = a quinol + NAD(+) + 4 H(+)(out)</text>
        <dbReference type="Rhea" id="RHEA:57888"/>
        <dbReference type="ChEBI" id="CHEBI:15378"/>
        <dbReference type="ChEBI" id="CHEBI:24646"/>
        <dbReference type="ChEBI" id="CHEBI:57540"/>
        <dbReference type="ChEBI" id="CHEBI:57945"/>
        <dbReference type="ChEBI" id="CHEBI:132124"/>
    </reaction>
</comment>
<evidence type="ECO:0000256" key="2">
    <source>
        <dbReference type="RuleBase" id="RU004429"/>
    </source>
</evidence>
<evidence type="ECO:0000256" key="1">
    <source>
        <dbReference type="ARBA" id="ARBA00005698"/>
    </source>
</evidence>
<keyword evidence="3" id="KW-0560">Oxidoreductase</keyword>
<dbReference type="PANTHER" id="PTHR33269">
    <property type="entry name" value="NADH-UBIQUINONE OXIDOREDUCTASE CHAIN 6"/>
    <property type="match status" value="1"/>
</dbReference>
<dbReference type="Gene3D" id="1.20.120.1200">
    <property type="entry name" value="NADH-ubiquinone/plastoquinone oxidoreductase chain 6, subunit NuoJ"/>
    <property type="match status" value="1"/>
</dbReference>
<reference evidence="3 4" key="1">
    <citation type="journal article" date="2020" name="Int. J. Syst. Evol. Microbiol.">
        <title>Novel acetic acid bacteria from cider fermentations: Acetobacter conturbans sp. nov. and Acetobacter fallax sp. nov.</title>
        <authorList>
            <person name="Sombolestani A.S."/>
            <person name="Cleenwerck I."/>
            <person name="Cnockaert M."/>
            <person name="Borremans W."/>
            <person name="Wieme A.D."/>
            <person name="De Vuyst L."/>
            <person name="Vandamme P."/>
        </authorList>
    </citation>
    <scope>NUCLEOTIDE SEQUENCE [LARGE SCALE GENOMIC DNA]</scope>
    <source>
        <strain evidence="3 4">LMG 30640</strain>
    </source>
</reference>
<dbReference type="NCBIfam" id="NF005162">
    <property type="entry name" value="PRK06638.1-1"/>
    <property type="match status" value="1"/>
</dbReference>
<feature type="transmembrane region" description="Helical" evidence="2">
    <location>
        <begin position="28"/>
        <end position="50"/>
    </location>
</feature>
<dbReference type="GO" id="GO:0016491">
    <property type="term" value="F:oxidoreductase activity"/>
    <property type="evidence" value="ECO:0007669"/>
    <property type="project" value="UniProtKB-KW"/>
</dbReference>
<comment type="subcellular location">
    <subcellularLocation>
        <location evidence="2">Cell membrane</location>
        <topology evidence="2">Multi-pass membrane protein</topology>
    </subcellularLocation>
</comment>